<keyword evidence="4" id="KW-0804">Transcription</keyword>
<feature type="region of interest" description="Disordered" evidence="6">
    <location>
        <begin position="247"/>
        <end position="291"/>
    </location>
</feature>
<evidence type="ECO:0000256" key="2">
    <source>
        <dbReference type="ARBA" id="ARBA00023015"/>
    </source>
</evidence>
<evidence type="ECO:0000256" key="4">
    <source>
        <dbReference type="ARBA" id="ARBA00023163"/>
    </source>
</evidence>
<dbReference type="RefSeq" id="WP_344987892.1">
    <property type="nucleotide sequence ID" value="NZ_BAAAXV010000002.1"/>
</dbReference>
<evidence type="ECO:0000256" key="1">
    <source>
        <dbReference type="ARBA" id="ARBA00005820"/>
    </source>
</evidence>
<dbReference type="InterPro" id="IPR011990">
    <property type="entry name" value="TPR-like_helical_dom_sf"/>
</dbReference>
<evidence type="ECO:0000256" key="3">
    <source>
        <dbReference type="ARBA" id="ARBA00023125"/>
    </source>
</evidence>
<dbReference type="PROSITE" id="PS51755">
    <property type="entry name" value="OMPR_PHOB"/>
    <property type="match status" value="1"/>
</dbReference>
<feature type="DNA-binding region" description="OmpR/PhoB-type" evidence="5">
    <location>
        <begin position="1"/>
        <end position="99"/>
    </location>
</feature>
<dbReference type="SUPFAM" id="SSF46894">
    <property type="entry name" value="C-terminal effector domain of the bipartite response regulators"/>
    <property type="match status" value="1"/>
</dbReference>
<sequence>MRVEFGVLGPVAAWDGTGGAIGLKGPRHRAVLARLIVARGRVVPVAHLVADLWEDPPPDAVGALRTFVAALRRALEPARPPRAPARLLVTEGPGYALRAEPRTVDAWRFERAVAAPGPPEEVLERLEEALGWWRGPAYADFADEPWALVERSRLTELRLHAVERLAEARLALGLAGAAVPDLDAHVADHPWREEGWRLLALALYRTGRQGDALAVLRRARTLLAEHLGVDPGPALRRLENDILHHAHHLSPSPADAPDSGAPDSGAPDSGVAETGAAQRDMPRSGAAETGAAEPVMAEAGAAETGVAEAVWARAAVAYDRSAPPGARARLESTVALMRGLAVTGGGGLLAAREHRVAAIAAAEELGDVELTARVIGAYDVPAIWTRLDDPDQAAQVIAAAERALSALPPDPHDAASGRPPQAASPPTPTAIPTSRAALPANGAVLSQGARDAARARLLATIGLESRGARSPRGPQAAQEAERLARRLDEPRLLAFTLNAVFMQTFHRAGLATRRDAIGAELIALSARYGLATYEVLGHLIRLQARCALADFPGADAHARTADRLAERYELPLVGVFTQWFRALRLDATGQAPVEEVESAYRAAAARLDGAGMPGLEHGLLPLALLCLRLRGHAPSPSQPPPRKGLADEDAHSLRAVPDGSSSTGSLRVMADEGADFGPYEPWARPVLLLAQGRRDEAAAKLRRLPEPPRDLLLEAMWCLVARAAVAVGDREAMERAHAALAPAAAELAGAGSGLLTLGPVSRYLDDLAAALRR</sequence>
<dbReference type="SUPFAM" id="SSF48452">
    <property type="entry name" value="TPR-like"/>
    <property type="match status" value="1"/>
</dbReference>
<dbReference type="SMART" id="SM01043">
    <property type="entry name" value="BTAD"/>
    <property type="match status" value="1"/>
</dbReference>
<dbReference type="InterPro" id="IPR001867">
    <property type="entry name" value="OmpR/PhoB-type_DNA-bd"/>
</dbReference>
<dbReference type="Proteomes" id="UP001589532">
    <property type="component" value="Unassembled WGS sequence"/>
</dbReference>
<comment type="similarity">
    <text evidence="1">Belongs to the AfsR/DnrI/RedD regulatory family.</text>
</comment>
<dbReference type="PANTHER" id="PTHR35807:SF1">
    <property type="entry name" value="TRANSCRIPTIONAL REGULATOR REDD"/>
    <property type="match status" value="1"/>
</dbReference>
<evidence type="ECO:0000313" key="9">
    <source>
        <dbReference type="Proteomes" id="UP001589532"/>
    </source>
</evidence>
<feature type="domain" description="OmpR/PhoB-type" evidence="7">
    <location>
        <begin position="1"/>
        <end position="99"/>
    </location>
</feature>
<dbReference type="InterPro" id="IPR005158">
    <property type="entry name" value="BTAD"/>
</dbReference>
<keyword evidence="2" id="KW-0805">Transcription regulation</keyword>
<organism evidence="8 9">
    <name type="scientific">Nonomuraea helvata</name>
    <dbReference type="NCBI Taxonomy" id="37484"/>
    <lineage>
        <taxon>Bacteria</taxon>
        <taxon>Bacillati</taxon>
        <taxon>Actinomycetota</taxon>
        <taxon>Actinomycetes</taxon>
        <taxon>Streptosporangiales</taxon>
        <taxon>Streptosporangiaceae</taxon>
        <taxon>Nonomuraea</taxon>
    </lineage>
</organism>
<dbReference type="InterPro" id="IPR036388">
    <property type="entry name" value="WH-like_DNA-bd_sf"/>
</dbReference>
<dbReference type="Gene3D" id="1.25.40.10">
    <property type="entry name" value="Tetratricopeptide repeat domain"/>
    <property type="match status" value="1"/>
</dbReference>
<keyword evidence="3 5" id="KW-0238">DNA-binding</keyword>
<dbReference type="Pfam" id="PF00486">
    <property type="entry name" value="Trans_reg_C"/>
    <property type="match status" value="1"/>
</dbReference>
<gene>
    <name evidence="8" type="ORF">ACFFSA_20235</name>
</gene>
<dbReference type="InterPro" id="IPR016032">
    <property type="entry name" value="Sig_transdc_resp-reg_C-effctor"/>
</dbReference>
<protein>
    <submittedName>
        <fullName evidence="8">BTAD domain-containing putative transcriptional regulator</fullName>
    </submittedName>
</protein>
<dbReference type="CDD" id="cd15831">
    <property type="entry name" value="BTAD"/>
    <property type="match status" value="1"/>
</dbReference>
<reference evidence="8 9" key="1">
    <citation type="submission" date="2024-09" db="EMBL/GenBank/DDBJ databases">
        <authorList>
            <person name="Sun Q."/>
            <person name="Mori K."/>
        </authorList>
    </citation>
    <scope>NUCLEOTIDE SEQUENCE [LARGE SCALE GENOMIC DNA]</scope>
    <source>
        <strain evidence="8 9">JCM 3143</strain>
    </source>
</reference>
<evidence type="ECO:0000256" key="6">
    <source>
        <dbReference type="SAM" id="MobiDB-lite"/>
    </source>
</evidence>
<evidence type="ECO:0000313" key="8">
    <source>
        <dbReference type="EMBL" id="MFB9625421.1"/>
    </source>
</evidence>
<dbReference type="InterPro" id="IPR051677">
    <property type="entry name" value="AfsR-DnrI-RedD_regulator"/>
</dbReference>
<feature type="region of interest" description="Disordered" evidence="6">
    <location>
        <begin position="406"/>
        <end position="434"/>
    </location>
</feature>
<comment type="caution">
    <text evidence="8">The sequence shown here is derived from an EMBL/GenBank/DDBJ whole genome shotgun (WGS) entry which is preliminary data.</text>
</comment>
<name>A0ABV5S4B0_9ACTN</name>
<dbReference type="Pfam" id="PF03704">
    <property type="entry name" value="BTAD"/>
    <property type="match status" value="1"/>
</dbReference>
<dbReference type="SMART" id="SM00862">
    <property type="entry name" value="Trans_reg_C"/>
    <property type="match status" value="1"/>
</dbReference>
<evidence type="ECO:0000259" key="7">
    <source>
        <dbReference type="PROSITE" id="PS51755"/>
    </source>
</evidence>
<proteinExistence type="inferred from homology"/>
<dbReference type="PANTHER" id="PTHR35807">
    <property type="entry name" value="TRANSCRIPTIONAL REGULATOR REDD-RELATED"/>
    <property type="match status" value="1"/>
</dbReference>
<accession>A0ABV5S4B0</accession>
<dbReference type="Gene3D" id="1.10.10.10">
    <property type="entry name" value="Winged helix-like DNA-binding domain superfamily/Winged helix DNA-binding domain"/>
    <property type="match status" value="1"/>
</dbReference>
<evidence type="ECO:0000256" key="5">
    <source>
        <dbReference type="PROSITE-ProRule" id="PRU01091"/>
    </source>
</evidence>
<keyword evidence="9" id="KW-1185">Reference proteome</keyword>
<dbReference type="EMBL" id="JBHMBW010000016">
    <property type="protein sequence ID" value="MFB9625421.1"/>
    <property type="molecule type" value="Genomic_DNA"/>
</dbReference>
<feature type="compositionally biased region" description="Low complexity" evidence="6">
    <location>
        <begin position="250"/>
        <end position="270"/>
    </location>
</feature>